<accession>A0ABY1AA19</accession>
<dbReference type="InterPro" id="IPR038287">
    <property type="entry name" value="Cse2_sf"/>
</dbReference>
<dbReference type="NCBIfam" id="TIGR02548">
    <property type="entry name" value="casB_cse2"/>
    <property type="match status" value="1"/>
</dbReference>
<dbReference type="CDD" id="cd09731">
    <property type="entry name" value="Cse2_I-E"/>
    <property type="match status" value="1"/>
</dbReference>
<protein>
    <submittedName>
        <fullName evidence="1">CRISPR system Cascade subunit CasB</fullName>
    </submittedName>
</protein>
<organism evidence="1 2">
    <name type="scientific">Ligilactobacillus ruminis</name>
    <dbReference type="NCBI Taxonomy" id="1623"/>
    <lineage>
        <taxon>Bacteria</taxon>
        <taxon>Bacillati</taxon>
        <taxon>Bacillota</taxon>
        <taxon>Bacilli</taxon>
        <taxon>Lactobacillales</taxon>
        <taxon>Lactobacillaceae</taxon>
        <taxon>Ligilactobacillus</taxon>
    </lineage>
</organism>
<comment type="caution">
    <text evidence="1">The sequence shown here is derived from an EMBL/GenBank/DDBJ whole genome shotgun (WGS) entry which is preliminary data.</text>
</comment>
<evidence type="ECO:0000313" key="1">
    <source>
        <dbReference type="EMBL" id="SEM46571.1"/>
    </source>
</evidence>
<sequence length="196" mass="22389">MADEVLKKSTARILPQLYGNKAVLANLREAVNINDKRAQAVWPFMFTEMDTKYLSRNFEGKPTNAENAIYAALRCYAIHQQGIDECVYAPVNGDSDGLPLFKALAYLRADESMRVALDRRVQSLFSSRQPASVTRGITQLVRILKSNNRNLKIDYSQLAQDLYYFESSFQSAGQICLKWGQQYYRQIVKEKDGIEE</sequence>
<dbReference type="Pfam" id="PF09485">
    <property type="entry name" value="CRISPR_Cse2"/>
    <property type="match status" value="1"/>
</dbReference>
<gene>
    <name evidence="1" type="ORF">SAMN05216431_10327</name>
</gene>
<proteinExistence type="predicted"/>
<name>A0ABY1AA19_9LACO</name>
<reference evidence="1 2" key="1">
    <citation type="submission" date="2016-10" db="EMBL/GenBank/DDBJ databases">
        <authorList>
            <person name="Varghese N."/>
            <person name="Submissions S."/>
        </authorList>
    </citation>
    <scope>NUCLEOTIDE SEQUENCE [LARGE SCALE GENOMIC DNA]</scope>
    <source>
        <strain evidence="1 2">WC1T17</strain>
    </source>
</reference>
<dbReference type="InterPro" id="IPR013382">
    <property type="entry name" value="CRISPR-assoc_prot_Cse2"/>
</dbReference>
<dbReference type="EMBL" id="FOCC01000003">
    <property type="protein sequence ID" value="SEM46571.1"/>
    <property type="molecule type" value="Genomic_DNA"/>
</dbReference>
<dbReference type="Proteomes" id="UP000182089">
    <property type="component" value="Unassembled WGS sequence"/>
</dbReference>
<evidence type="ECO:0000313" key="2">
    <source>
        <dbReference type="Proteomes" id="UP000182089"/>
    </source>
</evidence>
<dbReference type="Gene3D" id="1.10.520.40">
    <property type="entry name" value="CRISPR-associated protein Cse2"/>
    <property type="match status" value="1"/>
</dbReference>